<dbReference type="RefSeq" id="WP_087034762.1">
    <property type="nucleotide sequence ID" value="NZ_CP021377.1"/>
</dbReference>
<keyword evidence="6 9" id="KW-0812">Transmembrane</keyword>
<dbReference type="InterPro" id="IPR058781">
    <property type="entry name" value="HH_AprE-like"/>
</dbReference>
<keyword evidence="14" id="KW-1185">Reference proteome</keyword>
<dbReference type="InterPro" id="IPR058982">
    <property type="entry name" value="Beta-barrel_AprE"/>
</dbReference>
<keyword evidence="10" id="KW-0175">Coiled coil</keyword>
<dbReference type="Gene3D" id="2.40.30.170">
    <property type="match status" value="1"/>
</dbReference>
<dbReference type="Gene3D" id="1.10.287.470">
    <property type="entry name" value="Helix hairpin bin"/>
    <property type="match status" value="1"/>
</dbReference>
<keyword evidence="7 9" id="KW-1133">Transmembrane helix</keyword>
<keyword evidence="5 9" id="KW-0997">Cell inner membrane</keyword>
<evidence type="ECO:0000256" key="6">
    <source>
        <dbReference type="ARBA" id="ARBA00022692"/>
    </source>
</evidence>
<feature type="domain" description="AprE-like long alpha-helical hairpin" evidence="11">
    <location>
        <begin position="108"/>
        <end position="306"/>
    </location>
</feature>
<feature type="coiled-coil region" evidence="10">
    <location>
        <begin position="108"/>
        <end position="135"/>
    </location>
</feature>
<dbReference type="InterPro" id="IPR050739">
    <property type="entry name" value="MFP"/>
</dbReference>
<keyword evidence="4 9" id="KW-1003">Cell membrane</keyword>
<comment type="subcellular location">
    <subcellularLocation>
        <location evidence="1 9">Cell inner membrane</location>
        <topology evidence="1 9">Single-pass membrane protein</topology>
    </subcellularLocation>
</comment>
<protein>
    <recommendedName>
        <fullName evidence="9">Membrane fusion protein (MFP) family protein</fullName>
    </recommendedName>
</protein>
<dbReference type="AlphaFoldDB" id="A0A1Y0D2W7"/>
<comment type="similarity">
    <text evidence="2 9">Belongs to the membrane fusion protein (MFP) (TC 8.A.1) family.</text>
</comment>
<dbReference type="Pfam" id="PF25994">
    <property type="entry name" value="HH_AprE"/>
    <property type="match status" value="1"/>
</dbReference>
<evidence type="ECO:0000313" key="13">
    <source>
        <dbReference type="EMBL" id="ART81674.1"/>
    </source>
</evidence>
<keyword evidence="3 9" id="KW-0813">Transport</keyword>
<organism evidence="13 14">
    <name type="scientific">Oceanisphaera profunda</name>
    <dbReference type="NCBI Taxonomy" id="1416627"/>
    <lineage>
        <taxon>Bacteria</taxon>
        <taxon>Pseudomonadati</taxon>
        <taxon>Pseudomonadota</taxon>
        <taxon>Gammaproteobacteria</taxon>
        <taxon>Aeromonadales</taxon>
        <taxon>Aeromonadaceae</taxon>
        <taxon>Oceanisphaera</taxon>
    </lineage>
</organism>
<gene>
    <name evidence="13" type="ORF">CBP31_02700</name>
</gene>
<feature type="transmembrane region" description="Helical" evidence="9">
    <location>
        <begin position="31"/>
        <end position="49"/>
    </location>
</feature>
<dbReference type="EMBL" id="CP021377">
    <property type="protein sequence ID" value="ART81674.1"/>
    <property type="molecule type" value="Genomic_DNA"/>
</dbReference>
<evidence type="ECO:0000256" key="5">
    <source>
        <dbReference type="ARBA" id="ARBA00022519"/>
    </source>
</evidence>
<evidence type="ECO:0000256" key="4">
    <source>
        <dbReference type="ARBA" id="ARBA00022475"/>
    </source>
</evidence>
<dbReference type="Proteomes" id="UP000243937">
    <property type="component" value="Chromosome"/>
</dbReference>
<feature type="coiled-coil region" evidence="10">
    <location>
        <begin position="237"/>
        <end position="300"/>
    </location>
</feature>
<evidence type="ECO:0000313" key="14">
    <source>
        <dbReference type="Proteomes" id="UP000243937"/>
    </source>
</evidence>
<accession>A0A1Y0D2W7</accession>
<dbReference type="OrthoDB" id="9775513at2"/>
<evidence type="ECO:0000256" key="2">
    <source>
        <dbReference type="ARBA" id="ARBA00009477"/>
    </source>
</evidence>
<dbReference type="InterPro" id="IPR010129">
    <property type="entry name" value="T1SS_HlyD"/>
</dbReference>
<evidence type="ECO:0000256" key="10">
    <source>
        <dbReference type="SAM" id="Coils"/>
    </source>
</evidence>
<dbReference type="Pfam" id="PF26002">
    <property type="entry name" value="Beta-barrel_AprE"/>
    <property type="match status" value="1"/>
</dbReference>
<proteinExistence type="inferred from homology"/>
<reference evidence="13 14" key="1">
    <citation type="journal article" date="2014" name="Int. J. Syst. Evol. Microbiol.">
        <title>Oceanisphaera profunda sp. nov., a marine bacterium isolated from deep-sea sediment, and emended description of the genus Oceanisphaera.</title>
        <authorList>
            <person name="Xu Z."/>
            <person name="Zhang X.Y."/>
            <person name="Su H.N."/>
            <person name="Yu Z.C."/>
            <person name="Liu C."/>
            <person name="Li H."/>
            <person name="Chen X.L."/>
            <person name="Song X.Y."/>
            <person name="Xie B.B."/>
            <person name="Qin Q.L."/>
            <person name="Zhou B.C."/>
            <person name="Shi M."/>
            <person name="Huang Y."/>
            <person name="Zhang Y.Z."/>
        </authorList>
    </citation>
    <scope>NUCLEOTIDE SEQUENCE [LARGE SCALE GENOMIC DNA]</scope>
    <source>
        <strain evidence="13 14">SM1222</strain>
    </source>
</reference>
<dbReference type="PANTHER" id="PTHR30386:SF26">
    <property type="entry name" value="TRANSPORT PROTEIN COMB"/>
    <property type="match status" value="1"/>
</dbReference>
<dbReference type="GO" id="GO:0005886">
    <property type="term" value="C:plasma membrane"/>
    <property type="evidence" value="ECO:0007669"/>
    <property type="project" value="UniProtKB-SubCell"/>
</dbReference>
<evidence type="ECO:0000256" key="1">
    <source>
        <dbReference type="ARBA" id="ARBA00004377"/>
    </source>
</evidence>
<dbReference type="SUPFAM" id="SSF111369">
    <property type="entry name" value="HlyD-like secretion proteins"/>
    <property type="match status" value="1"/>
</dbReference>
<feature type="domain" description="AprE-like beta-barrel" evidence="12">
    <location>
        <begin position="349"/>
        <end position="438"/>
    </location>
</feature>
<dbReference type="KEGG" id="opf:CBP31_02700"/>
<evidence type="ECO:0000256" key="8">
    <source>
        <dbReference type="ARBA" id="ARBA00023136"/>
    </source>
</evidence>
<dbReference type="PRINTS" id="PR01490">
    <property type="entry name" value="RTXTOXIND"/>
</dbReference>
<evidence type="ECO:0000259" key="12">
    <source>
        <dbReference type="Pfam" id="PF26002"/>
    </source>
</evidence>
<dbReference type="PANTHER" id="PTHR30386">
    <property type="entry name" value="MEMBRANE FUSION SUBUNIT OF EMRAB-TOLC MULTIDRUG EFFLUX PUMP"/>
    <property type="match status" value="1"/>
</dbReference>
<evidence type="ECO:0000259" key="11">
    <source>
        <dbReference type="Pfam" id="PF25994"/>
    </source>
</evidence>
<keyword evidence="8 9" id="KW-0472">Membrane</keyword>
<sequence>MAKKTVPPELLDYTDDTAAAVLLTTPTAGKALLWVMLLFVLSALVWAYFAQLEEVTSGVGKVIPSSQIQMVSNLEGGIVRALYIREGQQVEKGQALLLIDDTRFLSDLREREQEIAALQGDAQRLTAEVKAIAIEEESKRAWRERVRLVDSPLEFADDFADKYPGQPEFQRSLYRERLSFIKNQLAIFATQIEQREQEVVETKAKVNTLQRGVSLATQEVNMSRPLAKEGIVPQVEILRLERQLNQLQGELQSTRLMLPKLDASLRENISKRTEVALTFRSDAQHELNEKRNRLMQLQQGEVGLQDRVTRTSVTSPVKGTIKSLHINTVGGVVQPGMNLVEIVPFEDTLLIEARIEPKDIGFLRPGLTAMVKFSAYDFTIYGGLVGEVEKISADSIQDEDGKPFFIATVRTTDSYLGSEASPLRIIPGMQTGVDIVTGKKTVLNYLLKPILRAKQSALRER</sequence>
<evidence type="ECO:0000256" key="3">
    <source>
        <dbReference type="ARBA" id="ARBA00022448"/>
    </source>
</evidence>
<dbReference type="GO" id="GO:0015031">
    <property type="term" value="P:protein transport"/>
    <property type="evidence" value="ECO:0007669"/>
    <property type="project" value="InterPro"/>
</dbReference>
<dbReference type="NCBIfam" id="TIGR01843">
    <property type="entry name" value="type_I_hlyD"/>
    <property type="match status" value="1"/>
</dbReference>
<dbReference type="Gene3D" id="2.40.50.100">
    <property type="match status" value="1"/>
</dbReference>
<name>A0A1Y0D2W7_9GAMM</name>
<evidence type="ECO:0000256" key="9">
    <source>
        <dbReference type="RuleBase" id="RU365093"/>
    </source>
</evidence>
<evidence type="ECO:0000256" key="7">
    <source>
        <dbReference type="ARBA" id="ARBA00022989"/>
    </source>
</evidence>